<dbReference type="AlphaFoldDB" id="A0AAD9G8N7"/>
<gene>
    <name evidence="2" type="ORF">P3T76_011701</name>
</gene>
<evidence type="ECO:0000313" key="2">
    <source>
        <dbReference type="EMBL" id="KAK1933941.1"/>
    </source>
</evidence>
<comment type="caution">
    <text evidence="2">The sequence shown here is derived from an EMBL/GenBank/DDBJ whole genome shotgun (WGS) entry which is preliminary data.</text>
</comment>
<feature type="region of interest" description="Disordered" evidence="1">
    <location>
        <begin position="1"/>
        <end position="24"/>
    </location>
</feature>
<name>A0AAD9G8N7_9STRA</name>
<proteinExistence type="predicted"/>
<dbReference type="EMBL" id="JASMQC010000027">
    <property type="protein sequence ID" value="KAK1933941.1"/>
    <property type="molecule type" value="Genomic_DNA"/>
</dbReference>
<organism evidence="2 3">
    <name type="scientific">Phytophthora citrophthora</name>
    <dbReference type="NCBI Taxonomy" id="4793"/>
    <lineage>
        <taxon>Eukaryota</taxon>
        <taxon>Sar</taxon>
        <taxon>Stramenopiles</taxon>
        <taxon>Oomycota</taxon>
        <taxon>Peronosporomycetes</taxon>
        <taxon>Peronosporales</taxon>
        <taxon>Peronosporaceae</taxon>
        <taxon>Phytophthora</taxon>
    </lineage>
</organism>
<sequence length="81" mass="9298">MREVVAATSAEERTATSPPPRTMVPAEHYLQQCPDEIETKKPDKADKPGRKPVARTCNVCAVRCVEPRKHTKWKRWQRRAS</sequence>
<dbReference type="Proteomes" id="UP001259832">
    <property type="component" value="Unassembled WGS sequence"/>
</dbReference>
<evidence type="ECO:0000313" key="3">
    <source>
        <dbReference type="Proteomes" id="UP001259832"/>
    </source>
</evidence>
<reference evidence="2" key="1">
    <citation type="submission" date="2023-08" db="EMBL/GenBank/DDBJ databases">
        <title>Reference Genome Resource for the Citrus Pathogen Phytophthora citrophthora.</title>
        <authorList>
            <person name="Moller H."/>
            <person name="Coetzee B."/>
            <person name="Rose L.J."/>
            <person name="Van Niekerk J.M."/>
        </authorList>
    </citation>
    <scope>NUCLEOTIDE SEQUENCE</scope>
    <source>
        <strain evidence="2">STE-U-9442</strain>
    </source>
</reference>
<accession>A0AAD9G8N7</accession>
<evidence type="ECO:0000256" key="1">
    <source>
        <dbReference type="SAM" id="MobiDB-lite"/>
    </source>
</evidence>
<keyword evidence="3" id="KW-1185">Reference proteome</keyword>
<protein>
    <submittedName>
        <fullName evidence="2">Uncharacterized protein</fullName>
    </submittedName>
</protein>